<protein>
    <submittedName>
        <fullName evidence="1">Uncharacterized protein</fullName>
    </submittedName>
</protein>
<sequence>MEKLTDTIQPLDADKIKLNVNHAIEFAPKPRLQRKYGITIKYYNEGSGDEAKRIDYQIHLLVNQFRDENKTWQLCFNKSDLFIDRHEPDFVSEQLASMAMAAIYPVKVDVNSVNEVFRGIVNHSEILKRWEQVAEKIGDKYEGRYAELFLSKMESKIADRYELQNALRVDMFWNIFFHPQYLKYQPDLSQQISFSFPVIAYKNVTFEGVQSVAPYYTDYGTFKVNFHSESETTAEQAALLNQEGAFKMKLNAICDLDRDGGLLKHAQVDWKLYKKKDPNEIAVKRIQFTAYEIESSVQAADPGLHAHVGSDPVPVEKKKGFWTRVLG</sequence>
<dbReference type="Proteomes" id="UP000031246">
    <property type="component" value="Unassembled WGS sequence"/>
</dbReference>
<proteinExistence type="predicted"/>
<evidence type="ECO:0000313" key="1">
    <source>
        <dbReference type="EMBL" id="KIA93115.1"/>
    </source>
</evidence>
<comment type="caution">
    <text evidence="1">The sequence shown here is derived from an EMBL/GenBank/DDBJ whole genome shotgun (WGS) entry which is preliminary data.</text>
</comment>
<organism evidence="1 2">
    <name type="scientific">Pedobacter kyungheensis</name>
    <dbReference type="NCBI Taxonomy" id="1069985"/>
    <lineage>
        <taxon>Bacteria</taxon>
        <taxon>Pseudomonadati</taxon>
        <taxon>Bacteroidota</taxon>
        <taxon>Sphingobacteriia</taxon>
        <taxon>Sphingobacteriales</taxon>
        <taxon>Sphingobacteriaceae</taxon>
        <taxon>Pedobacter</taxon>
    </lineage>
</organism>
<name>A0A0C1DGT0_9SPHI</name>
<accession>A0A0C1DGT0</accession>
<reference evidence="1 2" key="1">
    <citation type="submission" date="2014-10" db="EMBL/GenBank/DDBJ databases">
        <title>Pedobacter Kyungheensis.</title>
        <authorList>
            <person name="Anderson B.M."/>
            <person name="Newman J.D."/>
        </authorList>
    </citation>
    <scope>NUCLEOTIDE SEQUENCE [LARGE SCALE GENOMIC DNA]</scope>
    <source>
        <strain evidence="1 2">KACC 16221</strain>
    </source>
</reference>
<keyword evidence="2" id="KW-1185">Reference proteome</keyword>
<dbReference type="EMBL" id="JSYN01000016">
    <property type="protein sequence ID" value="KIA93115.1"/>
    <property type="molecule type" value="Genomic_DNA"/>
</dbReference>
<dbReference type="OrthoDB" id="1014182at2"/>
<dbReference type="AlphaFoldDB" id="A0A0C1DGT0"/>
<dbReference type="RefSeq" id="WP_039477029.1">
    <property type="nucleotide sequence ID" value="NZ_JSYN01000016.1"/>
</dbReference>
<evidence type="ECO:0000313" key="2">
    <source>
        <dbReference type="Proteomes" id="UP000031246"/>
    </source>
</evidence>
<gene>
    <name evidence="1" type="ORF">OC25_13830</name>
</gene>